<feature type="non-terminal residue" evidence="4">
    <location>
        <position position="1"/>
    </location>
</feature>
<feature type="compositionally biased region" description="Basic and acidic residues" evidence="1">
    <location>
        <begin position="571"/>
        <end position="592"/>
    </location>
</feature>
<dbReference type="Gene3D" id="3.30.1520.10">
    <property type="entry name" value="Phox-like domain"/>
    <property type="match status" value="1"/>
</dbReference>
<dbReference type="InterPro" id="IPR001683">
    <property type="entry name" value="PX_dom"/>
</dbReference>
<feature type="domain" description="PXA" evidence="3">
    <location>
        <begin position="53"/>
        <end position="303"/>
    </location>
</feature>
<dbReference type="Pfam" id="PF02194">
    <property type="entry name" value="PXA"/>
    <property type="match status" value="1"/>
</dbReference>
<evidence type="ECO:0000256" key="1">
    <source>
        <dbReference type="SAM" id="MobiDB-lite"/>
    </source>
</evidence>
<reference evidence="4 5" key="1">
    <citation type="submission" date="2019-07" db="EMBL/GenBank/DDBJ databases">
        <authorList>
            <person name="Jastrzebski P J."/>
            <person name="Paukszto L."/>
            <person name="Jastrzebski P J."/>
        </authorList>
    </citation>
    <scope>NUCLEOTIDE SEQUENCE [LARGE SCALE GENOMIC DNA]</scope>
    <source>
        <strain evidence="4 5">WMS-il1</strain>
    </source>
</reference>
<dbReference type="PROSITE" id="PS51207">
    <property type="entry name" value="PXA"/>
    <property type="match status" value="1"/>
</dbReference>
<dbReference type="PANTHER" id="PTHR22775:SF44">
    <property type="entry name" value="SORTING NEXIN-14"/>
    <property type="match status" value="1"/>
</dbReference>
<dbReference type="Pfam" id="PF00787">
    <property type="entry name" value="PX"/>
    <property type="match status" value="1"/>
</dbReference>
<sequence length="1166" mass="132892">NPNRSYKHEHSHENGNRISSLFSSKFSKTESYCRCGVLTYTRSHFDPRVPQISQNANENLQKIFDLVIERFILRWFAQLTNDEKFTSDIKAQLQHACSVLLLRIKTVDIPNLIEQKLLPCVVHHVEHLLALTNVFNHLDVFFEPADEDEIKSIPPADEVVLQRLYSADHLHPALQSRQAESLYLQEICRRLLPCLLIPPSLRRSNKSISKPPLPVNGSTQPISIIDQAFSSSQFFHQLPKPAKPSFASMHSNLLDPNQTQAAHCARSFLTEILANHVLLPALDSIANPDSLNSVFLYLLDPITDYPDYPKNAPMVPLLNSYIDDWFKSAKELPSNLRMEALLHQPKQLGNFVQYMKSINCSSTMTILLLMFEVVNNIETENVSPSLCKRLKVPLHQLLHLLHSGRVMASEDLDHHDPCGKHNHCYSSSNADGYNACTDCGLALPPPGRSQLHELLNLPPRLTTVIAEAVDDEVDPLCVARVVHTPEWTRAYRTMCSTMETLYLPAYMESPEYLGRLGVSSPNITPKRQFFLPNDETFSFGVENMLNIQDPVPEKSTTSFYKSTKHSSSHGDFAELERPRGGLFHNSKDDMSTTRRSSGRLRFKRRQIIAPASSSSALNSSPSGNLSSEEHGGVESSEMEELDFSKWKVSIPFYTTASGKSLTTIPAGLVNGGPSAISAGSASSMLLMMNLEQPDFSMFSLFNNSNCGYYTVIADREVNGKRVTNKVTRKYAEFYVLEQRLIEFHGSQISRRLPARRYGAQSHQFLENMKSYFERYIRYLLTQHFLRSSELMYTFLTAPEVEFTSSTLPDLRLGKFVKSVPILLAKEKGQFTDEFLTSFRTSCFVSPQNSSNSKTLIAGITQNIDGYHTTPSMLDHRLRSSIYWNNAGIPNFQKRRRYSEFCAMEGSYVTSFYDLFGYLVDNFRKSDAKDKVISEDNKISPNRRERVDSTAGKFSVSQDFLSWTQRIGTSCWDVIKIIWYKIVCALERNGWKFEALELPKCSRLNMSSMSTLPTYLLGLLRRATLNIGLSLRATQFRDFVDLHMRGHVDRFLSLLVRNDVLASMLVLLRNSIFFPSPPRSEREKITRREKVYLGLVRLINRFHLQWFSEDDALQRRLVRVFEVFQHAKWNKQLTYALLDHILLELFPDIFDAHSLPLTAATVSKRSP</sequence>
<protein>
    <recommendedName>
        <fullName evidence="6">PX domain-containing protein</fullName>
    </recommendedName>
</protein>
<dbReference type="GO" id="GO:0005770">
    <property type="term" value="C:late endosome"/>
    <property type="evidence" value="ECO:0007669"/>
    <property type="project" value="TreeGrafter"/>
</dbReference>
<dbReference type="GO" id="GO:0097352">
    <property type="term" value="P:autophagosome maturation"/>
    <property type="evidence" value="ECO:0007669"/>
    <property type="project" value="TreeGrafter"/>
</dbReference>
<evidence type="ECO:0000313" key="5">
    <source>
        <dbReference type="Proteomes" id="UP000321570"/>
    </source>
</evidence>
<dbReference type="SMART" id="SM00313">
    <property type="entry name" value="PXA"/>
    <property type="match status" value="1"/>
</dbReference>
<organism evidence="4 5">
    <name type="scientific">Hymenolepis diminuta</name>
    <name type="common">Rat tapeworm</name>
    <dbReference type="NCBI Taxonomy" id="6216"/>
    <lineage>
        <taxon>Eukaryota</taxon>
        <taxon>Metazoa</taxon>
        <taxon>Spiralia</taxon>
        <taxon>Lophotrochozoa</taxon>
        <taxon>Platyhelminthes</taxon>
        <taxon>Cestoda</taxon>
        <taxon>Eucestoda</taxon>
        <taxon>Cyclophyllidea</taxon>
        <taxon>Hymenolepididae</taxon>
        <taxon>Hymenolepis</taxon>
    </lineage>
</organism>
<dbReference type="PANTHER" id="PTHR22775">
    <property type="entry name" value="SORTING NEXIN"/>
    <property type="match status" value="1"/>
</dbReference>
<feature type="compositionally biased region" description="Low complexity" evidence="1">
    <location>
        <begin position="610"/>
        <end position="626"/>
    </location>
</feature>
<feature type="region of interest" description="Disordered" evidence="1">
    <location>
        <begin position="554"/>
        <end position="636"/>
    </location>
</feature>
<dbReference type="AlphaFoldDB" id="A0A564ZCS0"/>
<evidence type="ECO:0000259" key="2">
    <source>
        <dbReference type="PROSITE" id="PS50195"/>
    </source>
</evidence>
<evidence type="ECO:0000259" key="3">
    <source>
        <dbReference type="PROSITE" id="PS51207"/>
    </source>
</evidence>
<dbReference type="EMBL" id="CABIJS010000712">
    <property type="protein sequence ID" value="VUZ57169.1"/>
    <property type="molecule type" value="Genomic_DNA"/>
</dbReference>
<feature type="compositionally biased region" description="Basic residues" evidence="1">
    <location>
        <begin position="596"/>
        <end position="606"/>
    </location>
</feature>
<evidence type="ECO:0000313" key="4">
    <source>
        <dbReference type="EMBL" id="VUZ57169.1"/>
    </source>
</evidence>
<dbReference type="GO" id="GO:0035091">
    <property type="term" value="F:phosphatidylinositol binding"/>
    <property type="evidence" value="ECO:0007669"/>
    <property type="project" value="InterPro"/>
</dbReference>
<proteinExistence type="predicted"/>
<dbReference type="Proteomes" id="UP000321570">
    <property type="component" value="Unassembled WGS sequence"/>
</dbReference>
<gene>
    <name evidence="4" type="ORF">WMSIL1_LOCUS14644</name>
</gene>
<feature type="domain" description="PX" evidence="2">
    <location>
        <begin position="687"/>
        <end position="802"/>
    </location>
</feature>
<keyword evidence="5" id="KW-1185">Reference proteome</keyword>
<name>A0A564ZCS0_HYMDI</name>
<accession>A0A564ZCS0</accession>
<dbReference type="PROSITE" id="PS50195">
    <property type="entry name" value="PX"/>
    <property type="match status" value="1"/>
</dbReference>
<dbReference type="SUPFAM" id="SSF64268">
    <property type="entry name" value="PX domain"/>
    <property type="match status" value="1"/>
</dbReference>
<dbReference type="InterPro" id="IPR036871">
    <property type="entry name" value="PX_dom_sf"/>
</dbReference>
<evidence type="ECO:0008006" key="6">
    <source>
        <dbReference type="Google" id="ProtNLM"/>
    </source>
</evidence>
<dbReference type="InterPro" id="IPR003114">
    <property type="entry name" value="Phox_assoc"/>
</dbReference>